<feature type="transmembrane region" description="Helical" evidence="2">
    <location>
        <begin position="28"/>
        <end position="52"/>
    </location>
</feature>
<keyword evidence="2" id="KW-0812">Transmembrane</keyword>
<sequence length="224" mass="24156">MCKTEIGRGVTPQSNFASRMFTNKAIRLTVPILTVAGWLAAIAPVLAITASYSNDYRVCAGRILREEEGVTQQSVSQACAQALRPRELADCVVDIKKNTKIVAADALAYCSEARRPRDYGICVVGISNNTEEAFNPATLDYCRRSLLPVRFAQCVVGLRSEIKDLPPTQALDTCIDGSDRIGGLPASSTLLPTQRSTEFSPTFETSPIPANETSPIPANPGSNY</sequence>
<feature type="region of interest" description="Disordered" evidence="1">
    <location>
        <begin position="185"/>
        <end position="224"/>
    </location>
</feature>
<comment type="caution">
    <text evidence="3">The sequence shown here is derived from an EMBL/GenBank/DDBJ whole genome shotgun (WGS) entry which is preliminary data.</text>
</comment>
<dbReference type="EMBL" id="LXQD01000306">
    <property type="protein sequence ID" value="RCJ27139.1"/>
    <property type="molecule type" value="Genomic_DNA"/>
</dbReference>
<keyword evidence="2" id="KW-1133">Transmembrane helix</keyword>
<keyword evidence="2" id="KW-0472">Membrane</keyword>
<gene>
    <name evidence="3" type="ORF">A6770_02515</name>
</gene>
<keyword evidence="4" id="KW-1185">Reference proteome</keyword>
<reference evidence="3" key="1">
    <citation type="submission" date="2016-04" db="EMBL/GenBank/DDBJ databases">
        <authorList>
            <person name="Tabuchi Yagui T.R."/>
        </authorList>
    </citation>
    <scope>NUCLEOTIDE SEQUENCE [LARGE SCALE GENOMIC DNA]</scope>
    <source>
        <strain evidence="3">NIES-26</strain>
    </source>
</reference>
<evidence type="ECO:0000313" key="3">
    <source>
        <dbReference type="EMBL" id="RCJ27139.1"/>
    </source>
</evidence>
<feature type="compositionally biased region" description="Polar residues" evidence="1">
    <location>
        <begin position="186"/>
        <end position="205"/>
    </location>
</feature>
<evidence type="ECO:0000256" key="2">
    <source>
        <dbReference type="SAM" id="Phobius"/>
    </source>
</evidence>
<dbReference type="AlphaFoldDB" id="A0A367QT65"/>
<name>A0A367QT65_9NOSO</name>
<organism evidence="3 4">
    <name type="scientific">Nostoc minutum NIES-26</name>
    <dbReference type="NCBI Taxonomy" id="1844469"/>
    <lineage>
        <taxon>Bacteria</taxon>
        <taxon>Bacillati</taxon>
        <taxon>Cyanobacteriota</taxon>
        <taxon>Cyanophyceae</taxon>
        <taxon>Nostocales</taxon>
        <taxon>Nostocaceae</taxon>
        <taxon>Nostoc</taxon>
    </lineage>
</organism>
<dbReference type="Proteomes" id="UP000252107">
    <property type="component" value="Unassembled WGS sequence"/>
</dbReference>
<proteinExistence type="predicted"/>
<feature type="compositionally biased region" description="Polar residues" evidence="1">
    <location>
        <begin position="211"/>
        <end position="224"/>
    </location>
</feature>
<evidence type="ECO:0000313" key="4">
    <source>
        <dbReference type="Proteomes" id="UP000252107"/>
    </source>
</evidence>
<protein>
    <submittedName>
        <fullName evidence="3">Uncharacterized protein</fullName>
    </submittedName>
</protein>
<accession>A0A367QT65</accession>
<evidence type="ECO:0000256" key="1">
    <source>
        <dbReference type="SAM" id="MobiDB-lite"/>
    </source>
</evidence>